<accession>A0A4Z1IJC9</accession>
<evidence type="ECO:0000313" key="3">
    <source>
        <dbReference type="Proteomes" id="UP000297527"/>
    </source>
</evidence>
<proteinExistence type="predicted"/>
<organism evidence="2 3">
    <name type="scientific">Botryotinia convoluta</name>
    <dbReference type="NCBI Taxonomy" id="54673"/>
    <lineage>
        <taxon>Eukaryota</taxon>
        <taxon>Fungi</taxon>
        <taxon>Dikarya</taxon>
        <taxon>Ascomycota</taxon>
        <taxon>Pezizomycotina</taxon>
        <taxon>Leotiomycetes</taxon>
        <taxon>Helotiales</taxon>
        <taxon>Sclerotiniaceae</taxon>
        <taxon>Botryotinia</taxon>
    </lineage>
</organism>
<keyword evidence="3" id="KW-1185">Reference proteome</keyword>
<reference evidence="2 3" key="1">
    <citation type="submission" date="2017-12" db="EMBL/GenBank/DDBJ databases">
        <title>Comparative genomics of Botrytis spp.</title>
        <authorList>
            <person name="Valero-Jimenez C.A."/>
            <person name="Tapia P."/>
            <person name="Veloso J."/>
            <person name="Silva-Moreno E."/>
            <person name="Staats M."/>
            <person name="Valdes J.H."/>
            <person name="Van Kan J.A.L."/>
        </authorList>
    </citation>
    <scope>NUCLEOTIDE SEQUENCE [LARGE SCALE GENOMIC DNA]</scope>
    <source>
        <strain evidence="2 3">MUCL11595</strain>
    </source>
</reference>
<feature type="compositionally biased region" description="Basic and acidic residues" evidence="1">
    <location>
        <begin position="53"/>
        <end position="71"/>
    </location>
</feature>
<name>A0A4Z1IJC9_9HELO</name>
<comment type="caution">
    <text evidence="2">The sequence shown here is derived from an EMBL/GenBank/DDBJ whole genome shotgun (WGS) entry which is preliminary data.</text>
</comment>
<dbReference type="AlphaFoldDB" id="A0A4Z1IJC9"/>
<dbReference type="EMBL" id="PQXN01000073">
    <property type="protein sequence ID" value="TGO56797.1"/>
    <property type="molecule type" value="Genomic_DNA"/>
</dbReference>
<dbReference type="Proteomes" id="UP000297527">
    <property type="component" value="Unassembled WGS sequence"/>
</dbReference>
<protein>
    <submittedName>
        <fullName evidence="2">Uncharacterized protein</fullName>
    </submittedName>
</protein>
<evidence type="ECO:0000256" key="1">
    <source>
        <dbReference type="SAM" id="MobiDB-lite"/>
    </source>
</evidence>
<gene>
    <name evidence="2" type="ORF">BCON_0073g00310</name>
</gene>
<sequence>MYLVDVPDYNIRPSHLIAKVTLREFRSDAESPRGLVEQQERQVKRAKGPDNIVLREKSQNGKELGDPRHYEPTNTPRYLDKSTLNIKFVKWQRYRAKGGDNKSKGSTWISTGAMWRDRAIFWESNAGKGKKNHEPQ</sequence>
<feature type="region of interest" description="Disordered" evidence="1">
    <location>
        <begin position="28"/>
        <end position="77"/>
    </location>
</feature>
<evidence type="ECO:0000313" key="2">
    <source>
        <dbReference type="EMBL" id="TGO56797.1"/>
    </source>
</evidence>